<dbReference type="GO" id="GO:0017056">
    <property type="term" value="F:structural constituent of nuclear pore"/>
    <property type="evidence" value="ECO:0007669"/>
    <property type="project" value="TreeGrafter"/>
</dbReference>
<evidence type="ECO:0000259" key="5">
    <source>
        <dbReference type="Pfam" id="PF23300"/>
    </source>
</evidence>
<evidence type="ECO:0000256" key="2">
    <source>
        <dbReference type="ARBA" id="ARBA00022448"/>
    </source>
</evidence>
<dbReference type="Pfam" id="PF23300">
    <property type="entry name" value="HEAT_Nup120"/>
    <property type="match status" value="1"/>
</dbReference>
<gene>
    <name evidence="7" type="ORF">CVT26_010970</name>
</gene>
<feature type="domain" description="Nucleoporin Nup120/160 beta-propeller" evidence="4">
    <location>
        <begin position="60"/>
        <end position="545"/>
    </location>
</feature>
<dbReference type="Proteomes" id="UP000284706">
    <property type="component" value="Unassembled WGS sequence"/>
</dbReference>
<protein>
    <submittedName>
        <fullName evidence="7">Uncharacterized protein</fullName>
    </submittedName>
</protein>
<dbReference type="GO" id="GO:0005643">
    <property type="term" value="C:nuclear pore"/>
    <property type="evidence" value="ECO:0007669"/>
    <property type="project" value="TreeGrafter"/>
</dbReference>
<dbReference type="PANTHER" id="PTHR21286">
    <property type="entry name" value="NUCLEAR PORE COMPLEX PROTEIN NUP160"/>
    <property type="match status" value="1"/>
</dbReference>
<dbReference type="Pfam" id="PF23347">
    <property type="entry name" value="TPR_Nup160_C"/>
    <property type="match status" value="1"/>
</dbReference>
<dbReference type="STRING" id="231916.A0A409VJ85"/>
<evidence type="ECO:0000313" key="8">
    <source>
        <dbReference type="Proteomes" id="UP000284706"/>
    </source>
</evidence>
<dbReference type="Pfam" id="PF11715">
    <property type="entry name" value="Beta-prop_Nup120_160"/>
    <property type="match status" value="1"/>
</dbReference>
<evidence type="ECO:0000256" key="3">
    <source>
        <dbReference type="ARBA" id="ARBA00023242"/>
    </source>
</evidence>
<evidence type="ECO:0000259" key="6">
    <source>
        <dbReference type="Pfam" id="PF23347"/>
    </source>
</evidence>
<comment type="caution">
    <text evidence="7">The sequence shown here is derived from an EMBL/GenBank/DDBJ whole genome shotgun (WGS) entry which is preliminary data.</text>
</comment>
<dbReference type="PANTHER" id="PTHR21286:SF0">
    <property type="entry name" value="NUCLEAR PORE COMPLEX PROTEIN NUP160"/>
    <property type="match status" value="1"/>
</dbReference>
<keyword evidence="8" id="KW-1185">Reference proteome</keyword>
<dbReference type="InterPro" id="IPR056536">
    <property type="entry name" value="TPR_NUP160_C"/>
</dbReference>
<evidence type="ECO:0000259" key="4">
    <source>
        <dbReference type="Pfam" id="PF11715"/>
    </source>
</evidence>
<keyword evidence="3" id="KW-0539">Nucleus</keyword>
<evidence type="ECO:0000256" key="1">
    <source>
        <dbReference type="ARBA" id="ARBA00004123"/>
    </source>
</evidence>
<comment type="subcellular location">
    <subcellularLocation>
        <location evidence="1">Nucleus</location>
    </subcellularLocation>
</comment>
<dbReference type="OrthoDB" id="67716at2759"/>
<name>A0A409VJ85_9AGAR</name>
<dbReference type="InParanoid" id="A0A409VJ85"/>
<evidence type="ECO:0000313" key="7">
    <source>
        <dbReference type="EMBL" id="PPQ66286.1"/>
    </source>
</evidence>
<dbReference type="InterPro" id="IPR059141">
    <property type="entry name" value="Beta-prop_Nup120_160"/>
</dbReference>
<proteinExistence type="predicted"/>
<feature type="domain" description="Nucleoporin nup120-like HEAT repeat" evidence="5">
    <location>
        <begin position="825"/>
        <end position="973"/>
    </location>
</feature>
<organism evidence="7 8">
    <name type="scientific">Gymnopilus dilepis</name>
    <dbReference type="NCBI Taxonomy" id="231916"/>
    <lineage>
        <taxon>Eukaryota</taxon>
        <taxon>Fungi</taxon>
        <taxon>Dikarya</taxon>
        <taxon>Basidiomycota</taxon>
        <taxon>Agaricomycotina</taxon>
        <taxon>Agaricomycetes</taxon>
        <taxon>Agaricomycetidae</taxon>
        <taxon>Agaricales</taxon>
        <taxon>Agaricineae</taxon>
        <taxon>Hymenogastraceae</taxon>
        <taxon>Gymnopilus</taxon>
    </lineage>
</organism>
<feature type="domain" description="NUP160 C-terminal TPR" evidence="6">
    <location>
        <begin position="1145"/>
        <end position="1393"/>
    </location>
</feature>
<reference evidence="7 8" key="1">
    <citation type="journal article" date="2018" name="Evol. Lett.">
        <title>Horizontal gene cluster transfer increased hallucinogenic mushroom diversity.</title>
        <authorList>
            <person name="Reynolds H.T."/>
            <person name="Vijayakumar V."/>
            <person name="Gluck-Thaler E."/>
            <person name="Korotkin H.B."/>
            <person name="Matheny P.B."/>
            <person name="Slot J.C."/>
        </authorList>
    </citation>
    <scope>NUCLEOTIDE SEQUENCE [LARGE SCALE GENOMIC DNA]</scope>
    <source>
        <strain evidence="7 8">SRW20</strain>
    </source>
</reference>
<sequence length="1402" mass="156471">MDEYTLVASHLSSLTSTPSTTFVVQTARQNVPLPAVQENDLPAEHATCSSILTTSATGSVLLRLIQDGLIVELTSLSTSVAPLRIVFPAAILPTPSLFLWQESELHLIVVTGIGSLYRLIIPVNGLKLWEGQTDDIWPKEYFIRNLPIEQSGECRVHAQGTHCIAVSLPNGVLLRLEADSMGYDVHEGRLSLSFPLLLADEWMETVFHHSSFLSSFTSLFSASPNASDIIALASHPWPTDIGHIWTLSRDRTLRLWKAKLGCVASKTLPLTPSKDQSAGGIAGSSHLLLEAEPQNLVRIFSTTLEGSSRQDIYAVVFIPTPSSASGGSFYVLDTTGDHFIELGVISCDRHTSHCRLQDFVISNGTLYALWDRQGLSIVERTVIDISKFKARPPEKFVWKASQAMQELELTPAFMEEQLLSPGSLTEKFLTAVLRPGVFSPLTLRTALDKYTDACLTVPGPPAPQLTRSYATLHENVASVVGCTVTLNRDSQTGGYQHANYWTALKRDWEGFVARCREVERSARRPLVIAANGHNSVIVVERERVGSLVVEDVPIWLREGLERDQPPHVQYEFFAVLWALRSKVDPRMLASLENRVVDMMHQEIAFPFAEILQDQARRIKFKEGLEQGAESWLLGRLESIPSLDTATRNALDAVGSFELAIKREYSDAELLNPPPSSEWLSSQAAAFAITSVQARYDLCLSLIILLFFISDSLDGWDASLLAEVFAVFRGLAILRVAGSQPAESRNAEERTDVSTPSPDDVAAQMRDMNVSKNKSHIPPTSSIIHRLVSQALMFDGVACAAHNFLDSTGLLQSISPAHVTKQEALFCNRVRVLGFPDVSRDLLSWLPRTPAVTFLQSQVWLSLGRIDEAALLLESLAGCFGIANLTPEDSEALTSVLHSSHPSIDSQYSFYLYAANLFQNISTHYEVFFSRLAIQVAPADADTASLWRTVVKGLTDLALYGEAYATTMATPFEKEYVVSSCRYVIAKKGVPRKRECCTQLAIRMCEQNAVDKLMTFDFAGIASDVEAALSFKARNADPRLRPCYSRILYTWYTRRGDYRNASLTMYQRANKLRDLITDSRSFLTLAEDQLESLSVAINALYLVDEKSAWILMPVVSDPLRQRQKVSKYVPENKYISSKYDAEIVHLTDMEYECILLQAQIDMIKRDTSILSSPEYLLPPALIVMRLAQANQYNQAMATARSLRVDMTDLFILLTNQCIRLSRNPGSLLYDQASNIVDEKLTYSFRQEDTSGWLLTDNAASWQGSPADRGWRYLQQSLTRYDGPENDYRYAKASYETILGTGKSSLTPPWLVEVLQKYQPEYLIRISLRYENVEDAVNFTYVLLLNLSRESSRDASTTWLPYALIDQVLTAADSLMNPPRHLQALRTALNNRIKRIQKLSQNAA</sequence>
<accession>A0A409VJ85</accession>
<dbReference type="InterPro" id="IPR056548">
    <property type="entry name" value="HEAT_Nup120"/>
</dbReference>
<dbReference type="InterPro" id="IPR021717">
    <property type="entry name" value="Nucleoporin_Nup160"/>
</dbReference>
<dbReference type="EMBL" id="NHYE01005634">
    <property type="protein sequence ID" value="PPQ66286.1"/>
    <property type="molecule type" value="Genomic_DNA"/>
</dbReference>
<keyword evidence="2" id="KW-0813">Transport</keyword>